<proteinExistence type="predicted"/>
<dbReference type="Proteomes" id="UP000014760">
    <property type="component" value="Unassembled WGS sequence"/>
</dbReference>
<dbReference type="Pfam" id="PF01424">
    <property type="entry name" value="R3H"/>
    <property type="match status" value="1"/>
</dbReference>
<dbReference type="STRING" id="283909.R7VB39"/>
<keyword evidence="5" id="KW-1185">Reference proteome</keyword>
<gene>
    <name evidence="3" type="ORF">CAPTEDRAFT_223928</name>
</gene>
<reference evidence="5" key="1">
    <citation type="submission" date="2012-12" db="EMBL/GenBank/DDBJ databases">
        <authorList>
            <person name="Hellsten U."/>
            <person name="Grimwood J."/>
            <person name="Chapman J.A."/>
            <person name="Shapiro H."/>
            <person name="Aerts A."/>
            <person name="Otillar R.P."/>
            <person name="Terry A.Y."/>
            <person name="Boore J.L."/>
            <person name="Simakov O."/>
            <person name="Marletaz F."/>
            <person name="Cho S.-J."/>
            <person name="Edsinger-Gonzales E."/>
            <person name="Havlak P."/>
            <person name="Kuo D.-H."/>
            <person name="Larsson T."/>
            <person name="Lv J."/>
            <person name="Arendt D."/>
            <person name="Savage R."/>
            <person name="Osoegawa K."/>
            <person name="de Jong P."/>
            <person name="Lindberg D.R."/>
            <person name="Seaver E.C."/>
            <person name="Weisblat D.A."/>
            <person name="Putnam N.H."/>
            <person name="Grigoriev I.V."/>
            <person name="Rokhsar D.S."/>
        </authorList>
    </citation>
    <scope>NUCLEOTIDE SEQUENCE</scope>
    <source>
        <strain evidence="5">I ESC-2004</strain>
    </source>
</reference>
<feature type="region of interest" description="Disordered" evidence="1">
    <location>
        <begin position="1"/>
        <end position="32"/>
    </location>
</feature>
<protein>
    <recommendedName>
        <fullName evidence="2">R3H domain-containing protein</fullName>
    </recommendedName>
</protein>
<dbReference type="EMBL" id="AMQN01004487">
    <property type="status" value="NOT_ANNOTATED_CDS"/>
    <property type="molecule type" value="Genomic_DNA"/>
</dbReference>
<dbReference type="Gene3D" id="3.30.1370.50">
    <property type="entry name" value="R3H-like domain"/>
    <property type="match status" value="1"/>
</dbReference>
<dbReference type="EMBL" id="KB293638">
    <property type="protein sequence ID" value="ELU15742.1"/>
    <property type="molecule type" value="Genomic_DNA"/>
</dbReference>
<dbReference type="OMA" id="QQKVEFH"/>
<evidence type="ECO:0000259" key="2">
    <source>
        <dbReference type="PROSITE" id="PS51061"/>
    </source>
</evidence>
<reference evidence="3 5" key="2">
    <citation type="journal article" date="2013" name="Nature">
        <title>Insights into bilaterian evolution from three spiralian genomes.</title>
        <authorList>
            <person name="Simakov O."/>
            <person name="Marletaz F."/>
            <person name="Cho S.J."/>
            <person name="Edsinger-Gonzales E."/>
            <person name="Havlak P."/>
            <person name="Hellsten U."/>
            <person name="Kuo D.H."/>
            <person name="Larsson T."/>
            <person name="Lv J."/>
            <person name="Arendt D."/>
            <person name="Savage R."/>
            <person name="Osoegawa K."/>
            <person name="de Jong P."/>
            <person name="Grimwood J."/>
            <person name="Chapman J.A."/>
            <person name="Shapiro H."/>
            <person name="Aerts A."/>
            <person name="Otillar R.P."/>
            <person name="Terry A.Y."/>
            <person name="Boore J.L."/>
            <person name="Grigoriev I.V."/>
            <person name="Lindberg D.R."/>
            <person name="Seaver E.C."/>
            <person name="Weisblat D.A."/>
            <person name="Putnam N.H."/>
            <person name="Rokhsar D.S."/>
        </authorList>
    </citation>
    <scope>NUCLEOTIDE SEQUENCE</scope>
    <source>
        <strain evidence="3 5">I ESC-2004</strain>
    </source>
</reference>
<dbReference type="InterPro" id="IPR001374">
    <property type="entry name" value="R3H_dom"/>
</dbReference>
<reference evidence="4" key="3">
    <citation type="submission" date="2015-06" db="UniProtKB">
        <authorList>
            <consortium name="EnsemblMetazoa"/>
        </authorList>
    </citation>
    <scope>IDENTIFICATION</scope>
</reference>
<dbReference type="OrthoDB" id="5979509at2759"/>
<evidence type="ECO:0000256" key="1">
    <source>
        <dbReference type="SAM" id="MobiDB-lite"/>
    </source>
</evidence>
<dbReference type="HOGENOM" id="CLU_091198_0_0_1"/>
<dbReference type="InterPro" id="IPR036867">
    <property type="entry name" value="R3H_dom_sf"/>
</dbReference>
<dbReference type="PANTHER" id="PTHR13498:SF3">
    <property type="entry name" value="SPERM-ASSOCIATED ANTIGEN 7"/>
    <property type="match status" value="1"/>
</dbReference>
<dbReference type="EnsemblMetazoa" id="CapteT223928">
    <property type="protein sequence ID" value="CapteP223928"/>
    <property type="gene ID" value="CapteG223928"/>
</dbReference>
<dbReference type="PROSITE" id="PS51061">
    <property type="entry name" value="R3H"/>
    <property type="match status" value="1"/>
</dbReference>
<feature type="compositionally biased region" description="Basic and acidic residues" evidence="1">
    <location>
        <begin position="21"/>
        <end position="32"/>
    </location>
</feature>
<accession>R7VB39</accession>
<feature type="compositionally biased region" description="Basic and acidic residues" evidence="1">
    <location>
        <begin position="119"/>
        <end position="167"/>
    </location>
</feature>
<feature type="region of interest" description="Disordered" evidence="1">
    <location>
        <begin position="119"/>
        <end position="191"/>
    </location>
</feature>
<evidence type="ECO:0000313" key="4">
    <source>
        <dbReference type="EnsemblMetazoa" id="CapteP223928"/>
    </source>
</evidence>
<evidence type="ECO:0000313" key="3">
    <source>
        <dbReference type="EMBL" id="ELU15742.1"/>
    </source>
</evidence>
<name>R7VB39_CAPTE</name>
<dbReference type="GO" id="GO:0003676">
    <property type="term" value="F:nucleic acid binding"/>
    <property type="evidence" value="ECO:0007669"/>
    <property type="project" value="UniProtKB-UniRule"/>
</dbReference>
<dbReference type="AlphaFoldDB" id="R7VB39"/>
<evidence type="ECO:0000313" key="5">
    <source>
        <dbReference type="Proteomes" id="UP000014760"/>
    </source>
</evidence>
<dbReference type="SUPFAM" id="SSF82708">
    <property type="entry name" value="R3H domain"/>
    <property type="match status" value="1"/>
</dbReference>
<organism evidence="3">
    <name type="scientific">Capitella teleta</name>
    <name type="common">Polychaete worm</name>
    <dbReference type="NCBI Taxonomy" id="283909"/>
    <lineage>
        <taxon>Eukaryota</taxon>
        <taxon>Metazoa</taxon>
        <taxon>Spiralia</taxon>
        <taxon>Lophotrochozoa</taxon>
        <taxon>Annelida</taxon>
        <taxon>Polychaeta</taxon>
        <taxon>Sedentaria</taxon>
        <taxon>Scolecida</taxon>
        <taxon>Capitellidae</taxon>
        <taxon>Capitella</taxon>
    </lineage>
</organism>
<dbReference type="PANTHER" id="PTHR13498">
    <property type="entry name" value="SPERM ASSOCIATED ANTIGEN 7"/>
    <property type="match status" value="1"/>
</dbReference>
<feature type="domain" description="R3H" evidence="2">
    <location>
        <begin position="45"/>
        <end position="108"/>
    </location>
</feature>
<dbReference type="SMART" id="SM00393">
    <property type="entry name" value="R3H"/>
    <property type="match status" value="1"/>
</dbReference>
<dbReference type="FunCoup" id="R7VB39">
    <property type="interactions" value="272"/>
</dbReference>
<sequence length="215" mass="24929">MADLLGSILGSMEKPPSAGEEEQKKAKARKKQIEKLKEAEKNRLQKFRLKTQAKVEEILKDPSIQKHKFQPMDKVSRSIVHEVCEIAGLTSFSFGHEEEDRHVMVWKKEYAPNDEELNAYKRGEDWNPEEAKQKAMEKLQVEEAEMESRKRGHNDPEPKSNYKDKYQHLIGTTSAKEAEKSPQLTKPMGLCRQRTKKIFAQSNKSWLTHVPSDKR</sequence>
<dbReference type="InterPro" id="IPR017330">
    <property type="entry name" value="SPAG7"/>
</dbReference>